<dbReference type="Proteomes" id="UP000606115">
    <property type="component" value="Unassembled WGS sequence"/>
</dbReference>
<dbReference type="InterPro" id="IPR008266">
    <property type="entry name" value="Tyr_kinase_AS"/>
</dbReference>
<dbReference type="RefSeq" id="WP_188687260.1">
    <property type="nucleotide sequence ID" value="NZ_BMKX01000011.1"/>
</dbReference>
<name>A0ABQ2DT34_9MICC</name>
<evidence type="ECO:0000259" key="1">
    <source>
        <dbReference type="Pfam" id="PF01636"/>
    </source>
</evidence>
<keyword evidence="3" id="KW-1185">Reference proteome</keyword>
<comment type="caution">
    <text evidence="2">The sequence shown here is derived from an EMBL/GenBank/DDBJ whole genome shotgun (WGS) entry which is preliminary data.</text>
</comment>
<dbReference type="Gene3D" id="3.90.1200.10">
    <property type="match status" value="1"/>
</dbReference>
<protein>
    <recommendedName>
        <fullName evidence="1">Aminoglycoside phosphotransferase domain-containing protein</fullName>
    </recommendedName>
</protein>
<dbReference type="PROSITE" id="PS00109">
    <property type="entry name" value="PROTEIN_KINASE_TYR"/>
    <property type="match status" value="1"/>
</dbReference>
<feature type="domain" description="Aminoglycoside phosphotransferase" evidence="1">
    <location>
        <begin position="48"/>
        <end position="245"/>
    </location>
</feature>
<dbReference type="EMBL" id="BMKX01000011">
    <property type="protein sequence ID" value="GGJ72073.1"/>
    <property type="molecule type" value="Genomic_DNA"/>
</dbReference>
<dbReference type="InterPro" id="IPR011009">
    <property type="entry name" value="Kinase-like_dom_sf"/>
</dbReference>
<reference evidence="3" key="1">
    <citation type="journal article" date="2019" name="Int. J. Syst. Evol. Microbiol.">
        <title>The Global Catalogue of Microorganisms (GCM) 10K type strain sequencing project: providing services to taxonomists for standard genome sequencing and annotation.</title>
        <authorList>
            <consortium name="The Broad Institute Genomics Platform"/>
            <consortium name="The Broad Institute Genome Sequencing Center for Infectious Disease"/>
            <person name="Wu L."/>
            <person name="Ma J."/>
        </authorList>
    </citation>
    <scope>NUCLEOTIDE SEQUENCE [LARGE SCALE GENOMIC DNA]</scope>
    <source>
        <strain evidence="3">CGMCC 1.3685</strain>
    </source>
</reference>
<evidence type="ECO:0000313" key="3">
    <source>
        <dbReference type="Proteomes" id="UP000606115"/>
    </source>
</evidence>
<accession>A0ABQ2DT34</accession>
<gene>
    <name evidence="2" type="ORF">GCM10007173_33810</name>
</gene>
<sequence>MNTLWTPRISWAQLPEHVRNAVEVILGSPVVEAHGQQGGFSPGTADRVRTADGRRAFVKAVGTSLNAVTPRLHRAEAKISALLPGRLPVPKYLGSYDKQGWVALVLEDIPGSHPKTPWTRVELERVLDSLHVLGSHPVPSTLTHLPALHTEVAAEFTGWDRIDIDMPSNLDPWIADHLPRLQGSARTGLSCLEGQALVHSDIRSDNLLLTEEGAYIVDWPWACIGAPWFDALSVLINVRLHDAGFDVASVLGTHPVFVGLSAENIDGFLAGMSGYFIDGARQPAPSGLPTLRSFQQAQGEATIGWLRERWEPTA</sequence>
<evidence type="ECO:0000313" key="2">
    <source>
        <dbReference type="EMBL" id="GGJ72073.1"/>
    </source>
</evidence>
<dbReference type="InterPro" id="IPR002575">
    <property type="entry name" value="Aminoglycoside_PTrfase"/>
</dbReference>
<organism evidence="2 3">
    <name type="scientific">Glutamicibacter ardleyensis</name>
    <dbReference type="NCBI Taxonomy" id="225894"/>
    <lineage>
        <taxon>Bacteria</taxon>
        <taxon>Bacillati</taxon>
        <taxon>Actinomycetota</taxon>
        <taxon>Actinomycetes</taxon>
        <taxon>Micrococcales</taxon>
        <taxon>Micrococcaceae</taxon>
        <taxon>Glutamicibacter</taxon>
    </lineage>
</organism>
<dbReference type="Pfam" id="PF01636">
    <property type="entry name" value="APH"/>
    <property type="match status" value="1"/>
</dbReference>
<dbReference type="SUPFAM" id="SSF56112">
    <property type="entry name" value="Protein kinase-like (PK-like)"/>
    <property type="match status" value="1"/>
</dbReference>
<dbReference type="GeneID" id="303305713"/>
<proteinExistence type="predicted"/>